<comment type="caution">
    <text evidence="2">The sequence shown here is derived from an EMBL/GenBank/DDBJ whole genome shotgun (WGS) entry which is preliminary data.</text>
</comment>
<dbReference type="Proteomes" id="UP001157418">
    <property type="component" value="Unassembled WGS sequence"/>
</dbReference>
<evidence type="ECO:0000313" key="3">
    <source>
        <dbReference type="Proteomes" id="UP001157418"/>
    </source>
</evidence>
<sequence length="87" mass="9615">MKTSKSSKFPTLLLILLLFSACATTTMVFGVAHGIRIPEHVCKKTISMRKCEVRGCEDKCSKKEPFGVGKCSGNMCICSYYCELPPM</sequence>
<keyword evidence="1" id="KW-0732">Signal</keyword>
<feature type="chain" id="PRO_5043381371" description="Knottin scorpion toxin-like domain-containing protein" evidence="1">
    <location>
        <begin position="26"/>
        <end position="87"/>
    </location>
</feature>
<evidence type="ECO:0008006" key="4">
    <source>
        <dbReference type="Google" id="ProtNLM"/>
    </source>
</evidence>
<organism evidence="2 3">
    <name type="scientific">Lactuca virosa</name>
    <dbReference type="NCBI Taxonomy" id="75947"/>
    <lineage>
        <taxon>Eukaryota</taxon>
        <taxon>Viridiplantae</taxon>
        <taxon>Streptophyta</taxon>
        <taxon>Embryophyta</taxon>
        <taxon>Tracheophyta</taxon>
        <taxon>Spermatophyta</taxon>
        <taxon>Magnoliopsida</taxon>
        <taxon>eudicotyledons</taxon>
        <taxon>Gunneridae</taxon>
        <taxon>Pentapetalae</taxon>
        <taxon>asterids</taxon>
        <taxon>campanulids</taxon>
        <taxon>Asterales</taxon>
        <taxon>Asteraceae</taxon>
        <taxon>Cichorioideae</taxon>
        <taxon>Cichorieae</taxon>
        <taxon>Lactucinae</taxon>
        <taxon>Lactuca</taxon>
    </lineage>
</organism>
<proteinExistence type="predicted"/>
<accession>A0AAU9MPB5</accession>
<dbReference type="EMBL" id="CAKMRJ010002308">
    <property type="protein sequence ID" value="CAH1428916.1"/>
    <property type="molecule type" value="Genomic_DNA"/>
</dbReference>
<gene>
    <name evidence="2" type="ORF">LVIROSA_LOCUS15813</name>
</gene>
<keyword evidence="3" id="KW-1185">Reference proteome</keyword>
<evidence type="ECO:0000256" key="1">
    <source>
        <dbReference type="SAM" id="SignalP"/>
    </source>
</evidence>
<evidence type="ECO:0000313" key="2">
    <source>
        <dbReference type="EMBL" id="CAH1428916.1"/>
    </source>
</evidence>
<dbReference type="PROSITE" id="PS51257">
    <property type="entry name" value="PROKAR_LIPOPROTEIN"/>
    <property type="match status" value="1"/>
</dbReference>
<reference evidence="2 3" key="1">
    <citation type="submission" date="2022-01" db="EMBL/GenBank/DDBJ databases">
        <authorList>
            <person name="Xiong W."/>
            <person name="Schranz E."/>
        </authorList>
    </citation>
    <scope>NUCLEOTIDE SEQUENCE [LARGE SCALE GENOMIC DNA]</scope>
</reference>
<feature type="signal peptide" evidence="1">
    <location>
        <begin position="1"/>
        <end position="25"/>
    </location>
</feature>
<name>A0AAU9MPB5_9ASTR</name>
<dbReference type="AlphaFoldDB" id="A0AAU9MPB5"/>
<protein>
    <recommendedName>
        <fullName evidence="4">Knottin scorpion toxin-like domain-containing protein</fullName>
    </recommendedName>
</protein>